<reference evidence="1 2" key="1">
    <citation type="submission" date="2012-06" db="EMBL/GenBank/DDBJ databases">
        <title>Finished chromosome of genome of Microcoleus sp. PCC 7113.</title>
        <authorList>
            <consortium name="US DOE Joint Genome Institute"/>
            <person name="Gugger M."/>
            <person name="Coursin T."/>
            <person name="Rippka R."/>
            <person name="Tandeau De Marsac N."/>
            <person name="Huntemann M."/>
            <person name="Wei C.-L."/>
            <person name="Han J."/>
            <person name="Detter J.C."/>
            <person name="Han C."/>
            <person name="Tapia R."/>
            <person name="Chen A."/>
            <person name="Kyrpides N."/>
            <person name="Mavromatis K."/>
            <person name="Markowitz V."/>
            <person name="Szeto E."/>
            <person name="Ivanova N."/>
            <person name="Pagani I."/>
            <person name="Pati A."/>
            <person name="Goodwin L."/>
            <person name="Nordberg H.P."/>
            <person name="Cantor M.N."/>
            <person name="Hua S.X."/>
            <person name="Woyke T."/>
            <person name="Kerfeld C.A."/>
        </authorList>
    </citation>
    <scope>NUCLEOTIDE SEQUENCE [LARGE SCALE GENOMIC DNA]</scope>
    <source>
        <strain evidence="1 2">PCC 7113</strain>
    </source>
</reference>
<dbReference type="AlphaFoldDB" id="K9W8U2"/>
<dbReference type="EMBL" id="CP003630">
    <property type="protein sequence ID" value="AFZ16820.1"/>
    <property type="molecule type" value="Genomic_DNA"/>
</dbReference>
<dbReference type="Proteomes" id="UP000010471">
    <property type="component" value="Chromosome"/>
</dbReference>
<evidence type="ECO:0000313" key="2">
    <source>
        <dbReference type="Proteomes" id="UP000010471"/>
    </source>
</evidence>
<evidence type="ECO:0000313" key="1">
    <source>
        <dbReference type="EMBL" id="AFZ16820.1"/>
    </source>
</evidence>
<sequence length="80" mass="8591">MEETIRIGSVDESHWSQTLKGFQSEQIKQLLAVYGADGLVVGNICESLEGKYYINGQPEITYGSLQAAAGSLLKGDGKTP</sequence>
<dbReference type="HOGENOM" id="CLU_2585766_0_0_3"/>
<keyword evidence="2" id="KW-1185">Reference proteome</keyword>
<dbReference type="KEGG" id="mic:Mic7113_0921"/>
<organism evidence="1 2">
    <name type="scientific">Allocoleopsis franciscana PCC 7113</name>
    <dbReference type="NCBI Taxonomy" id="1173027"/>
    <lineage>
        <taxon>Bacteria</taxon>
        <taxon>Bacillati</taxon>
        <taxon>Cyanobacteriota</taxon>
        <taxon>Cyanophyceae</taxon>
        <taxon>Coleofasciculales</taxon>
        <taxon>Coleofasciculaceae</taxon>
        <taxon>Allocoleopsis</taxon>
        <taxon>Allocoleopsis franciscana</taxon>
    </lineage>
</organism>
<protein>
    <submittedName>
        <fullName evidence="1">Uncharacterized protein</fullName>
    </submittedName>
</protein>
<name>K9W8U2_9CYAN</name>
<gene>
    <name evidence="1" type="ORF">Mic7113_0921</name>
</gene>
<dbReference type="RefSeq" id="WP_015180980.1">
    <property type="nucleotide sequence ID" value="NC_019738.1"/>
</dbReference>
<proteinExistence type="predicted"/>
<accession>K9W8U2</accession>